<gene>
    <name evidence="1" type="ORF">Tco_0909475</name>
</gene>
<dbReference type="EMBL" id="BQNB010014524">
    <property type="protein sequence ID" value="GJT29200.1"/>
    <property type="molecule type" value="Genomic_DNA"/>
</dbReference>
<protein>
    <submittedName>
        <fullName evidence="1">Uncharacterized protein</fullName>
    </submittedName>
</protein>
<organism evidence="1 2">
    <name type="scientific">Tanacetum coccineum</name>
    <dbReference type="NCBI Taxonomy" id="301880"/>
    <lineage>
        <taxon>Eukaryota</taxon>
        <taxon>Viridiplantae</taxon>
        <taxon>Streptophyta</taxon>
        <taxon>Embryophyta</taxon>
        <taxon>Tracheophyta</taxon>
        <taxon>Spermatophyta</taxon>
        <taxon>Magnoliopsida</taxon>
        <taxon>eudicotyledons</taxon>
        <taxon>Gunneridae</taxon>
        <taxon>Pentapetalae</taxon>
        <taxon>asterids</taxon>
        <taxon>campanulids</taxon>
        <taxon>Asterales</taxon>
        <taxon>Asteraceae</taxon>
        <taxon>Asteroideae</taxon>
        <taxon>Anthemideae</taxon>
        <taxon>Anthemidinae</taxon>
        <taxon>Tanacetum</taxon>
    </lineage>
</organism>
<name>A0ABQ5CRB6_9ASTR</name>
<reference evidence="1" key="1">
    <citation type="journal article" date="2022" name="Int. J. Mol. Sci.">
        <title>Draft Genome of Tanacetum Coccineum: Genomic Comparison of Closely Related Tanacetum-Family Plants.</title>
        <authorList>
            <person name="Yamashiro T."/>
            <person name="Shiraishi A."/>
            <person name="Nakayama K."/>
            <person name="Satake H."/>
        </authorList>
    </citation>
    <scope>NUCLEOTIDE SEQUENCE</scope>
</reference>
<keyword evidence="2" id="KW-1185">Reference proteome</keyword>
<reference evidence="1" key="2">
    <citation type="submission" date="2022-01" db="EMBL/GenBank/DDBJ databases">
        <authorList>
            <person name="Yamashiro T."/>
            <person name="Shiraishi A."/>
            <person name="Satake H."/>
            <person name="Nakayama K."/>
        </authorList>
    </citation>
    <scope>NUCLEOTIDE SEQUENCE</scope>
</reference>
<accession>A0ABQ5CRB6</accession>
<comment type="caution">
    <text evidence="1">The sequence shown here is derived from an EMBL/GenBank/DDBJ whole genome shotgun (WGS) entry which is preliminary data.</text>
</comment>
<evidence type="ECO:0000313" key="1">
    <source>
        <dbReference type="EMBL" id="GJT29200.1"/>
    </source>
</evidence>
<proteinExistence type="predicted"/>
<sequence>MPMAFLKHVPESLRGIHGYGHADRPLTHGGLLRWRVAQRGELLLRSELVTGGLLRWRVAQAASYGNVSDVITGGTKGAVHQGPVRAEYYDLSAEEMERLGEKREVDSGRVWLKMDDRESQLTMEFDTSVISRRNHSRILLVCLLESNMRVNANENRIIWNWFASKNNDPLALCRTPQASAEVLLQKNLMESLSNSLALLTHCYKSHLPNKQSLRGRQMQGTKLWLDGKAECGGLNRGGIFNLVKRKPSCVQLYGLGREHENVKAKRLQDLDYFKEKIATNASLGEWCNTG</sequence>
<dbReference type="Proteomes" id="UP001151760">
    <property type="component" value="Unassembled WGS sequence"/>
</dbReference>
<evidence type="ECO:0000313" key="2">
    <source>
        <dbReference type="Proteomes" id="UP001151760"/>
    </source>
</evidence>